<dbReference type="Proteomes" id="UP001642483">
    <property type="component" value="Unassembled WGS sequence"/>
</dbReference>
<dbReference type="EMBL" id="CAWYQH010000152">
    <property type="protein sequence ID" value="CAK8696036.1"/>
    <property type="molecule type" value="Genomic_DNA"/>
</dbReference>
<feature type="region of interest" description="Disordered" evidence="1">
    <location>
        <begin position="55"/>
        <end position="92"/>
    </location>
</feature>
<evidence type="ECO:0000256" key="1">
    <source>
        <dbReference type="SAM" id="MobiDB-lite"/>
    </source>
</evidence>
<evidence type="ECO:0000313" key="2">
    <source>
        <dbReference type="EMBL" id="CAK8696036.1"/>
    </source>
</evidence>
<reference evidence="2 3" key="1">
    <citation type="submission" date="2024-02" db="EMBL/GenBank/DDBJ databases">
        <authorList>
            <person name="Daric V."/>
            <person name="Darras S."/>
        </authorList>
    </citation>
    <scope>NUCLEOTIDE SEQUENCE [LARGE SCALE GENOMIC DNA]</scope>
</reference>
<evidence type="ECO:0008006" key="4">
    <source>
        <dbReference type="Google" id="ProtNLM"/>
    </source>
</evidence>
<organism evidence="2 3">
    <name type="scientific">Clavelina lepadiformis</name>
    <name type="common">Light-bulb sea squirt</name>
    <name type="synonym">Ascidia lepadiformis</name>
    <dbReference type="NCBI Taxonomy" id="159417"/>
    <lineage>
        <taxon>Eukaryota</taxon>
        <taxon>Metazoa</taxon>
        <taxon>Chordata</taxon>
        <taxon>Tunicata</taxon>
        <taxon>Ascidiacea</taxon>
        <taxon>Aplousobranchia</taxon>
        <taxon>Clavelinidae</taxon>
        <taxon>Clavelina</taxon>
    </lineage>
</organism>
<evidence type="ECO:0000313" key="3">
    <source>
        <dbReference type="Proteomes" id="UP001642483"/>
    </source>
</evidence>
<proteinExistence type="predicted"/>
<keyword evidence="3" id="KW-1185">Reference proteome</keyword>
<gene>
    <name evidence="2" type="ORF">CVLEPA_LOCUS29228</name>
</gene>
<comment type="caution">
    <text evidence="2">The sequence shown here is derived from an EMBL/GenBank/DDBJ whole genome shotgun (WGS) entry which is preliminary data.</text>
</comment>
<name>A0ABP0GWD3_CLALP</name>
<protein>
    <recommendedName>
        <fullName evidence="4">Secreted protein</fullName>
    </recommendedName>
</protein>
<accession>A0ABP0GWD3</accession>
<sequence>MKAISLDIGHAALQYLLALYILTYMECLYEKGCGTLDKNVEMKPEFCFFKKITGQRQKDTPKKTKRKHEMKSHAQNSKLTIDYSPIKYSTTT</sequence>